<evidence type="ECO:0000256" key="2">
    <source>
        <dbReference type="ARBA" id="ARBA00022801"/>
    </source>
</evidence>
<organism evidence="3 4">
    <name type="scientific">Lottia gigantea</name>
    <name type="common">Giant owl limpet</name>
    <dbReference type="NCBI Taxonomy" id="225164"/>
    <lineage>
        <taxon>Eukaryota</taxon>
        <taxon>Metazoa</taxon>
        <taxon>Spiralia</taxon>
        <taxon>Lophotrochozoa</taxon>
        <taxon>Mollusca</taxon>
        <taxon>Gastropoda</taxon>
        <taxon>Patellogastropoda</taxon>
        <taxon>Lottioidea</taxon>
        <taxon>Lottiidae</taxon>
        <taxon>Lottia</taxon>
    </lineage>
</organism>
<dbReference type="GeneID" id="20238704"/>
<dbReference type="PANTHER" id="PTHR10819:SF3">
    <property type="entry name" value="PHOSPHOTRIESTERASE-RELATED PROTEIN"/>
    <property type="match status" value="1"/>
</dbReference>
<dbReference type="Proteomes" id="UP000030746">
    <property type="component" value="Unassembled WGS sequence"/>
</dbReference>
<dbReference type="EMBL" id="KB201847">
    <property type="protein sequence ID" value="ESO94259.1"/>
    <property type="molecule type" value="Genomic_DNA"/>
</dbReference>
<keyword evidence="2" id="KW-0378">Hydrolase</keyword>
<evidence type="ECO:0000256" key="1">
    <source>
        <dbReference type="ARBA" id="ARBA00022723"/>
    </source>
</evidence>
<dbReference type="RefSeq" id="XP_009055103.1">
    <property type="nucleotide sequence ID" value="XM_009056855.1"/>
</dbReference>
<dbReference type="Pfam" id="PF02126">
    <property type="entry name" value="PTE"/>
    <property type="match status" value="1"/>
</dbReference>
<accession>V4BYP1</accession>
<dbReference type="GO" id="GO:0016787">
    <property type="term" value="F:hydrolase activity"/>
    <property type="evidence" value="ECO:0007669"/>
    <property type="project" value="UniProtKB-KW"/>
</dbReference>
<dbReference type="Gene3D" id="3.20.20.140">
    <property type="entry name" value="Metal-dependent hydrolases"/>
    <property type="match status" value="1"/>
</dbReference>
<name>V4BYP1_LOTGI</name>
<evidence type="ECO:0000313" key="3">
    <source>
        <dbReference type="EMBL" id="ESO94259.1"/>
    </source>
</evidence>
<dbReference type="OMA" id="HIDRTFF"/>
<dbReference type="GO" id="GO:0008270">
    <property type="term" value="F:zinc ion binding"/>
    <property type="evidence" value="ECO:0007669"/>
    <property type="project" value="InterPro"/>
</dbReference>
<dbReference type="HOGENOM" id="CLU_1121184_0_0_1"/>
<dbReference type="STRING" id="225164.V4BYP1"/>
<keyword evidence="1" id="KW-0479">Metal-binding</keyword>
<proteinExistence type="predicted"/>
<dbReference type="AlphaFoldDB" id="V4BYP1"/>
<protein>
    <submittedName>
        <fullName evidence="3">Uncharacterized protein</fullName>
    </submittedName>
</protein>
<dbReference type="KEGG" id="lgi:LOTGIDRAFT_161474"/>
<dbReference type="OrthoDB" id="6074863at2759"/>
<dbReference type="PANTHER" id="PTHR10819">
    <property type="entry name" value="PHOSPHOTRIESTERASE-RELATED"/>
    <property type="match status" value="1"/>
</dbReference>
<evidence type="ECO:0000313" key="4">
    <source>
        <dbReference type="Proteomes" id="UP000030746"/>
    </source>
</evidence>
<reference evidence="3 4" key="1">
    <citation type="journal article" date="2013" name="Nature">
        <title>Insights into bilaterian evolution from three spiralian genomes.</title>
        <authorList>
            <person name="Simakov O."/>
            <person name="Marletaz F."/>
            <person name="Cho S.J."/>
            <person name="Edsinger-Gonzales E."/>
            <person name="Havlak P."/>
            <person name="Hellsten U."/>
            <person name="Kuo D.H."/>
            <person name="Larsson T."/>
            <person name="Lv J."/>
            <person name="Arendt D."/>
            <person name="Savage R."/>
            <person name="Osoegawa K."/>
            <person name="de Jong P."/>
            <person name="Grimwood J."/>
            <person name="Chapman J.A."/>
            <person name="Shapiro H."/>
            <person name="Aerts A."/>
            <person name="Otillar R.P."/>
            <person name="Terry A.Y."/>
            <person name="Boore J.L."/>
            <person name="Grigoriev I.V."/>
            <person name="Lindberg D.R."/>
            <person name="Seaver E.C."/>
            <person name="Weisblat D.A."/>
            <person name="Putnam N.H."/>
            <person name="Rokhsar D.S."/>
        </authorList>
    </citation>
    <scope>NUCLEOTIDE SEQUENCE [LARGE SCALE GENOMIC DNA]</scope>
</reference>
<dbReference type="InterPro" id="IPR001559">
    <property type="entry name" value="Phosphotriesterase"/>
</dbReference>
<keyword evidence="4" id="KW-1185">Reference proteome</keyword>
<sequence>MVCTISAILSTSHPLCNIALTIDEVHSMKNAVKPEESFLNKLQQKTEKSTDLLKSLVRDIRFLSLKPNLNQDPKVETKLKDWTPELKEEMARSETQDGCQVVIQKELVDDVRTRVCKMLTRAGIDVSTIDDQQLQDFVDHLQNEMGGKKASDVFGSDVNHYQFLETSKMMPRNEEEMAKIRKYLDEGCGDSIVISHQIHRQTMTVPESRLSPMLLELVPPSIRRTDDVGSIYKAVIDNPKTWLSLQQH</sequence>
<gene>
    <name evidence="3" type="ORF">LOTGIDRAFT_161474</name>
</gene>
<dbReference type="CTD" id="20238704"/>